<dbReference type="Pfam" id="PF02518">
    <property type="entry name" value="HATPase_c"/>
    <property type="match status" value="1"/>
</dbReference>
<dbReference type="Gene3D" id="1.10.287.130">
    <property type="match status" value="1"/>
</dbReference>
<accession>A0ABP8LD85</accession>
<dbReference type="CDD" id="cd00082">
    <property type="entry name" value="HisKA"/>
    <property type="match status" value="1"/>
</dbReference>
<dbReference type="RefSeq" id="WP_345065138.1">
    <property type="nucleotide sequence ID" value="NZ_BAABEX010000026.1"/>
</dbReference>
<evidence type="ECO:0000256" key="7">
    <source>
        <dbReference type="ARBA" id="ARBA00022741"/>
    </source>
</evidence>
<keyword evidence="7" id="KW-0547">Nucleotide-binding</keyword>
<sequence length="459" mass="50012">MNTAAFVGRPAAPRLAERLTRSLLWVLAAVWLASIVGVSLYLNRQINRNFDHELEESAHRMMEAALYQVAAQGEPTTPQPLLAAEPLFDSTPLVYQLVRTPDRVLLRSQHAPVQPFAVPLRQGYYNVKDWRVYVAQHPQEPLYLLLADPLAERSEALQQALFTLLLAAVVVLSLLAWLLRRVAERELRVLGQLQAQIGQRGGRDLSALHLADLPLELRAVGEDINRLLARLAEALDVERALAANAAHELRTPLAAATLRLQTALDQGGPQPDVQAAVAALRTLAQRTEKLLQLSRAESGAAWQRVPVPLDALASTVAQEFWHASDDARRRLDLVLADEPLPPVWGDPDTLAIAVRNLIENALRYSAGAAVTLEVRAPAQLCVHDQGPGVDAERLRTLRERHVRHARDQAGYGLGLSITSTIVARHGGQLTLASPPAGQARGFEACIALPSVPGHHGASA</sequence>
<organism evidence="15 16">
    <name type="scientific">Acidovorax lacteus</name>
    <dbReference type="NCBI Taxonomy" id="1924988"/>
    <lineage>
        <taxon>Bacteria</taxon>
        <taxon>Pseudomonadati</taxon>
        <taxon>Pseudomonadota</taxon>
        <taxon>Betaproteobacteria</taxon>
        <taxon>Burkholderiales</taxon>
        <taxon>Comamonadaceae</taxon>
        <taxon>Acidovorax</taxon>
    </lineage>
</organism>
<dbReference type="InterPro" id="IPR004358">
    <property type="entry name" value="Sig_transdc_His_kin-like_C"/>
</dbReference>
<comment type="catalytic activity">
    <reaction evidence="1">
        <text>ATP + protein L-histidine = ADP + protein N-phospho-L-histidine.</text>
        <dbReference type="EC" id="2.7.13.3"/>
    </reaction>
</comment>
<dbReference type="InterPro" id="IPR013727">
    <property type="entry name" value="2CSK_N"/>
</dbReference>
<dbReference type="SUPFAM" id="SSF55874">
    <property type="entry name" value="ATPase domain of HSP90 chaperone/DNA topoisomerase II/histidine kinase"/>
    <property type="match status" value="1"/>
</dbReference>
<evidence type="ECO:0000256" key="3">
    <source>
        <dbReference type="ARBA" id="ARBA00012438"/>
    </source>
</evidence>
<dbReference type="GO" id="GO:0016301">
    <property type="term" value="F:kinase activity"/>
    <property type="evidence" value="ECO:0007669"/>
    <property type="project" value="UniProtKB-KW"/>
</dbReference>
<dbReference type="Proteomes" id="UP001501788">
    <property type="component" value="Unassembled WGS sequence"/>
</dbReference>
<evidence type="ECO:0000256" key="1">
    <source>
        <dbReference type="ARBA" id="ARBA00000085"/>
    </source>
</evidence>
<evidence type="ECO:0000256" key="10">
    <source>
        <dbReference type="ARBA" id="ARBA00022989"/>
    </source>
</evidence>
<dbReference type="InterPro" id="IPR003594">
    <property type="entry name" value="HATPase_dom"/>
</dbReference>
<dbReference type="PRINTS" id="PR00344">
    <property type="entry name" value="BCTRLSENSOR"/>
</dbReference>
<feature type="domain" description="Histidine kinase" evidence="14">
    <location>
        <begin position="244"/>
        <end position="452"/>
    </location>
</feature>
<comment type="subcellular location">
    <subcellularLocation>
        <location evidence="2">Membrane</location>
        <topology evidence="2">Multi-pass membrane protein</topology>
    </subcellularLocation>
</comment>
<keyword evidence="5" id="KW-0808">Transferase</keyword>
<dbReference type="EC" id="2.7.13.3" evidence="3"/>
<keyword evidence="11" id="KW-0902">Two-component regulatory system</keyword>
<dbReference type="EMBL" id="BAABEX010000026">
    <property type="protein sequence ID" value="GAA4426798.1"/>
    <property type="molecule type" value="Genomic_DNA"/>
</dbReference>
<dbReference type="InterPro" id="IPR036097">
    <property type="entry name" value="HisK_dim/P_sf"/>
</dbReference>
<dbReference type="Gene3D" id="3.30.565.10">
    <property type="entry name" value="Histidine kinase-like ATPase, C-terminal domain"/>
    <property type="match status" value="1"/>
</dbReference>
<evidence type="ECO:0000256" key="2">
    <source>
        <dbReference type="ARBA" id="ARBA00004141"/>
    </source>
</evidence>
<evidence type="ECO:0000259" key="14">
    <source>
        <dbReference type="PROSITE" id="PS50109"/>
    </source>
</evidence>
<reference evidence="16" key="1">
    <citation type="journal article" date="2019" name="Int. J. Syst. Evol. Microbiol.">
        <title>The Global Catalogue of Microorganisms (GCM) 10K type strain sequencing project: providing services to taxonomists for standard genome sequencing and annotation.</title>
        <authorList>
            <consortium name="The Broad Institute Genomics Platform"/>
            <consortium name="The Broad Institute Genome Sequencing Center for Infectious Disease"/>
            <person name="Wu L."/>
            <person name="Ma J."/>
        </authorList>
    </citation>
    <scope>NUCLEOTIDE SEQUENCE [LARGE SCALE GENOMIC DNA]</scope>
    <source>
        <strain evidence="16">JCM 31890</strain>
    </source>
</reference>
<evidence type="ECO:0000256" key="12">
    <source>
        <dbReference type="ARBA" id="ARBA00023136"/>
    </source>
</evidence>
<feature type="transmembrane region" description="Helical" evidence="13">
    <location>
        <begin position="160"/>
        <end position="179"/>
    </location>
</feature>
<dbReference type="PROSITE" id="PS50109">
    <property type="entry name" value="HIS_KIN"/>
    <property type="match status" value="1"/>
</dbReference>
<dbReference type="InterPro" id="IPR050428">
    <property type="entry name" value="TCS_sensor_his_kinase"/>
</dbReference>
<keyword evidence="16" id="KW-1185">Reference proteome</keyword>
<evidence type="ECO:0000313" key="15">
    <source>
        <dbReference type="EMBL" id="GAA4426798.1"/>
    </source>
</evidence>
<evidence type="ECO:0000256" key="11">
    <source>
        <dbReference type="ARBA" id="ARBA00023012"/>
    </source>
</evidence>
<dbReference type="Pfam" id="PF08521">
    <property type="entry name" value="2CSK_N"/>
    <property type="match status" value="1"/>
</dbReference>
<evidence type="ECO:0000256" key="4">
    <source>
        <dbReference type="ARBA" id="ARBA00022553"/>
    </source>
</evidence>
<keyword evidence="12 13" id="KW-0472">Membrane</keyword>
<evidence type="ECO:0000256" key="5">
    <source>
        <dbReference type="ARBA" id="ARBA00022679"/>
    </source>
</evidence>
<evidence type="ECO:0000256" key="6">
    <source>
        <dbReference type="ARBA" id="ARBA00022692"/>
    </source>
</evidence>
<comment type="caution">
    <text evidence="15">The sequence shown here is derived from an EMBL/GenBank/DDBJ whole genome shotgun (WGS) entry which is preliminary data.</text>
</comment>
<dbReference type="SMART" id="SM00388">
    <property type="entry name" value="HisKA"/>
    <property type="match status" value="1"/>
</dbReference>
<keyword evidence="10 13" id="KW-1133">Transmembrane helix</keyword>
<keyword evidence="4" id="KW-0597">Phosphoprotein</keyword>
<evidence type="ECO:0000313" key="16">
    <source>
        <dbReference type="Proteomes" id="UP001501788"/>
    </source>
</evidence>
<proteinExistence type="predicted"/>
<dbReference type="Pfam" id="PF00512">
    <property type="entry name" value="HisKA"/>
    <property type="match status" value="1"/>
</dbReference>
<dbReference type="PANTHER" id="PTHR45436:SF14">
    <property type="entry name" value="SENSOR PROTEIN QSEC"/>
    <property type="match status" value="1"/>
</dbReference>
<dbReference type="InterPro" id="IPR036890">
    <property type="entry name" value="HATPase_C_sf"/>
</dbReference>
<keyword evidence="6 13" id="KW-0812">Transmembrane</keyword>
<keyword evidence="9" id="KW-0067">ATP-binding</keyword>
<dbReference type="SMART" id="SM00387">
    <property type="entry name" value="HATPase_c"/>
    <property type="match status" value="1"/>
</dbReference>
<dbReference type="SUPFAM" id="SSF47384">
    <property type="entry name" value="Homodimeric domain of signal transducing histidine kinase"/>
    <property type="match status" value="1"/>
</dbReference>
<dbReference type="PANTHER" id="PTHR45436">
    <property type="entry name" value="SENSOR HISTIDINE KINASE YKOH"/>
    <property type="match status" value="1"/>
</dbReference>
<protein>
    <recommendedName>
        <fullName evidence="3">histidine kinase</fullName>
        <ecNumber evidence="3">2.7.13.3</ecNumber>
    </recommendedName>
</protein>
<gene>
    <name evidence="15" type="ORF">GCM10023090_23250</name>
</gene>
<feature type="transmembrane region" description="Helical" evidence="13">
    <location>
        <begin position="23"/>
        <end position="42"/>
    </location>
</feature>
<keyword evidence="8 15" id="KW-0418">Kinase</keyword>
<dbReference type="InterPro" id="IPR005467">
    <property type="entry name" value="His_kinase_dom"/>
</dbReference>
<name>A0ABP8LD85_9BURK</name>
<evidence type="ECO:0000256" key="9">
    <source>
        <dbReference type="ARBA" id="ARBA00022840"/>
    </source>
</evidence>
<dbReference type="InterPro" id="IPR003661">
    <property type="entry name" value="HisK_dim/P_dom"/>
</dbReference>
<evidence type="ECO:0000256" key="13">
    <source>
        <dbReference type="SAM" id="Phobius"/>
    </source>
</evidence>
<evidence type="ECO:0000256" key="8">
    <source>
        <dbReference type="ARBA" id="ARBA00022777"/>
    </source>
</evidence>